<keyword evidence="4" id="KW-1185">Reference proteome</keyword>
<accession>A0ABT1W7Q7</accession>
<dbReference type="Gene3D" id="3.30.1370.60">
    <property type="entry name" value="Hypothetical oxidoreductase yiak, domain 2"/>
    <property type="match status" value="1"/>
</dbReference>
<dbReference type="PANTHER" id="PTHR11091">
    <property type="entry name" value="OXIDOREDUCTASE-RELATED"/>
    <property type="match status" value="1"/>
</dbReference>
<dbReference type="PANTHER" id="PTHR11091:SF0">
    <property type="entry name" value="MALATE DEHYDROGENASE"/>
    <property type="match status" value="1"/>
</dbReference>
<evidence type="ECO:0000313" key="4">
    <source>
        <dbReference type="Proteomes" id="UP001524587"/>
    </source>
</evidence>
<gene>
    <name evidence="3" type="ORF">NFI95_10695</name>
</gene>
<dbReference type="Pfam" id="PF02615">
    <property type="entry name" value="Ldh_2"/>
    <property type="match status" value="1"/>
</dbReference>
<comment type="similarity">
    <text evidence="1">Belongs to the LDH2/MDH2 oxidoreductase family.</text>
</comment>
<dbReference type="InterPro" id="IPR043143">
    <property type="entry name" value="Mal/L-sulf/L-lact_DH-like_NADP"/>
</dbReference>
<evidence type="ECO:0000313" key="3">
    <source>
        <dbReference type="EMBL" id="MCQ8278916.1"/>
    </source>
</evidence>
<keyword evidence="2" id="KW-0560">Oxidoreductase</keyword>
<evidence type="ECO:0000256" key="2">
    <source>
        <dbReference type="ARBA" id="ARBA00023002"/>
    </source>
</evidence>
<dbReference type="EMBL" id="JAMSKV010000008">
    <property type="protein sequence ID" value="MCQ8278916.1"/>
    <property type="molecule type" value="Genomic_DNA"/>
</dbReference>
<proteinExistence type="inferred from homology"/>
<evidence type="ECO:0000256" key="1">
    <source>
        <dbReference type="ARBA" id="ARBA00006056"/>
    </source>
</evidence>
<name>A0ABT1W7Q7_9PROT</name>
<dbReference type="Gene3D" id="1.10.1530.10">
    <property type="match status" value="1"/>
</dbReference>
<comment type="caution">
    <text evidence="3">The sequence shown here is derived from an EMBL/GenBank/DDBJ whole genome shotgun (WGS) entry which is preliminary data.</text>
</comment>
<dbReference type="RefSeq" id="WP_422864395.1">
    <property type="nucleotide sequence ID" value="NZ_JAMSKV010000008.1"/>
</dbReference>
<reference evidence="3 4" key="1">
    <citation type="submission" date="2022-06" db="EMBL/GenBank/DDBJ databases">
        <title>Endosaccharibacter gen. nov., sp. nov., endophytic bacteria isolated from sugarcane.</title>
        <authorList>
            <person name="Pitiwittayakul N."/>
            <person name="Yukphan P."/>
            <person name="Charoenyingcharoen P."/>
            <person name="Tanasupawat S."/>
        </authorList>
    </citation>
    <scope>NUCLEOTIDE SEQUENCE [LARGE SCALE GENOMIC DNA]</scope>
    <source>
        <strain evidence="3 4">KSS8</strain>
    </source>
</reference>
<dbReference type="Proteomes" id="UP001524587">
    <property type="component" value="Unassembled WGS sequence"/>
</dbReference>
<dbReference type="InterPro" id="IPR043144">
    <property type="entry name" value="Mal/L-sulf/L-lact_DH-like_ah"/>
</dbReference>
<organism evidence="3 4">
    <name type="scientific">Endosaccharibacter trunci</name>
    <dbReference type="NCBI Taxonomy" id="2812733"/>
    <lineage>
        <taxon>Bacteria</taxon>
        <taxon>Pseudomonadati</taxon>
        <taxon>Pseudomonadota</taxon>
        <taxon>Alphaproteobacteria</taxon>
        <taxon>Acetobacterales</taxon>
        <taxon>Acetobacteraceae</taxon>
        <taxon>Endosaccharibacter</taxon>
    </lineage>
</organism>
<dbReference type="InterPro" id="IPR003767">
    <property type="entry name" value="Malate/L-lactate_DH-like"/>
</dbReference>
<sequence length="352" mass="37445">MGTDIMGRQGTARISCDALQLLLEQVFRNAGASWRVAQVLAANCVACERDGSKSHGVFRIPGYLSSIGSQWVDATAEPRIEQVGTTFLRVDAANGFAQPALAAASPILVEMARQHGVALLAIRNSHHFSSLWPDVEPFARDGLLALGMVNSFACTIGFDGKSAVFGTNPLAFAAPREGGDPIVADLSTSAIANGDVQIAARQGSSIEEKVGVDRLGRPTIDPNAILDGGALLTFGGYKGSAVSMMIELFVAALSGGRFSFEVDWSGHPGAQTPLTGQVVILIDPDHGRAPSFARRAEILTRKLYSSGVSRLPGDRRMRQRQRSLSEGIELDRTEMEYLTRMAAKTGSETLSA</sequence>
<protein>
    <submittedName>
        <fullName evidence="3">Ldh family oxidoreductase</fullName>
    </submittedName>
</protein>
<dbReference type="SUPFAM" id="SSF89733">
    <property type="entry name" value="L-sulfolactate dehydrogenase-like"/>
    <property type="match status" value="1"/>
</dbReference>
<dbReference type="InterPro" id="IPR036111">
    <property type="entry name" value="Mal/L-sulfo/L-lacto_DH-like_sf"/>
</dbReference>